<keyword evidence="2" id="KW-1185">Reference proteome</keyword>
<proteinExistence type="predicted"/>
<accession>A0ACC2H216</accession>
<dbReference type="EMBL" id="CM055733">
    <property type="protein sequence ID" value="KAJ8009771.1"/>
    <property type="molecule type" value="Genomic_DNA"/>
</dbReference>
<organism evidence="1 2">
    <name type="scientific">Dallia pectoralis</name>
    <name type="common">Alaska blackfish</name>
    <dbReference type="NCBI Taxonomy" id="75939"/>
    <lineage>
        <taxon>Eukaryota</taxon>
        <taxon>Metazoa</taxon>
        <taxon>Chordata</taxon>
        <taxon>Craniata</taxon>
        <taxon>Vertebrata</taxon>
        <taxon>Euteleostomi</taxon>
        <taxon>Actinopterygii</taxon>
        <taxon>Neopterygii</taxon>
        <taxon>Teleostei</taxon>
        <taxon>Protacanthopterygii</taxon>
        <taxon>Esociformes</taxon>
        <taxon>Umbridae</taxon>
        <taxon>Dallia</taxon>
    </lineage>
</organism>
<gene>
    <name evidence="1" type="ORF">DPEC_G00067680</name>
</gene>
<sequence length="197" mass="20859">MGSICLTSEAGKAVRQWSSQRQGWKGLGGSVRSGLTGSRVEPAQFPTITSLAKTKMDDGLHQSDYRELSPVSLWTDTSVQWSTDMFMWISTAEAPSIPAPVRTTSPVSSALSSPVSVRTTAAGAFSQAITRLFSGQSDMFMWISPAEAPSIPAPVRTTSPVSSALSSPVSVRTTAAGAFSQAIVNALHFDQRKCGCQ</sequence>
<comment type="caution">
    <text evidence="1">The sequence shown here is derived from an EMBL/GenBank/DDBJ whole genome shotgun (WGS) entry which is preliminary data.</text>
</comment>
<name>A0ACC2H216_DALPE</name>
<reference evidence="1" key="1">
    <citation type="submission" date="2021-05" db="EMBL/GenBank/DDBJ databases">
        <authorList>
            <person name="Pan Q."/>
            <person name="Jouanno E."/>
            <person name="Zahm M."/>
            <person name="Klopp C."/>
            <person name="Cabau C."/>
            <person name="Louis A."/>
            <person name="Berthelot C."/>
            <person name="Parey E."/>
            <person name="Roest Crollius H."/>
            <person name="Montfort J."/>
            <person name="Robinson-Rechavi M."/>
            <person name="Bouchez O."/>
            <person name="Lampietro C."/>
            <person name="Lopez Roques C."/>
            <person name="Donnadieu C."/>
            <person name="Postlethwait J."/>
            <person name="Bobe J."/>
            <person name="Dillon D."/>
            <person name="Chandos A."/>
            <person name="von Hippel F."/>
            <person name="Guiguen Y."/>
        </authorList>
    </citation>
    <scope>NUCLEOTIDE SEQUENCE</scope>
    <source>
        <strain evidence="1">YG-Jan2019</strain>
    </source>
</reference>
<evidence type="ECO:0000313" key="1">
    <source>
        <dbReference type="EMBL" id="KAJ8009771.1"/>
    </source>
</evidence>
<evidence type="ECO:0000313" key="2">
    <source>
        <dbReference type="Proteomes" id="UP001157502"/>
    </source>
</evidence>
<dbReference type="Proteomes" id="UP001157502">
    <property type="component" value="Chromosome 6"/>
</dbReference>
<protein>
    <submittedName>
        <fullName evidence="1">Uncharacterized protein</fullName>
    </submittedName>
</protein>